<dbReference type="EMBL" id="AMYB01000003">
    <property type="protein sequence ID" value="OAD04617.1"/>
    <property type="molecule type" value="Genomic_DNA"/>
</dbReference>
<evidence type="ECO:0000259" key="9">
    <source>
        <dbReference type="PROSITE" id="PS50157"/>
    </source>
</evidence>
<dbReference type="SMART" id="SM00355">
    <property type="entry name" value="ZnF_C2H2"/>
    <property type="match status" value="6"/>
</dbReference>
<keyword evidence="2" id="KW-0479">Metal-binding</keyword>
<gene>
    <name evidence="10" type="ORF">MUCCIDRAFT_108447</name>
</gene>
<dbReference type="GO" id="GO:0005634">
    <property type="term" value="C:nucleus"/>
    <property type="evidence" value="ECO:0007669"/>
    <property type="project" value="UniProtKB-SubCell"/>
</dbReference>
<dbReference type="Gene3D" id="3.30.160.60">
    <property type="entry name" value="Classic Zinc Finger"/>
    <property type="match status" value="2"/>
</dbReference>
<dbReference type="PANTHER" id="PTHR24388">
    <property type="entry name" value="ZINC FINGER PROTEIN"/>
    <property type="match status" value="1"/>
</dbReference>
<evidence type="ECO:0000256" key="6">
    <source>
        <dbReference type="ARBA" id="ARBA00023242"/>
    </source>
</evidence>
<keyword evidence="5" id="KW-0862">Zinc</keyword>
<comment type="subcellular location">
    <subcellularLocation>
        <location evidence="1">Nucleus</location>
    </subcellularLocation>
</comment>
<name>A0A168MA54_MUCCL</name>
<feature type="region of interest" description="Disordered" evidence="8">
    <location>
        <begin position="1"/>
        <end position="23"/>
    </location>
</feature>
<feature type="domain" description="C2H2-type" evidence="9">
    <location>
        <begin position="295"/>
        <end position="323"/>
    </location>
</feature>
<sequence length="359" mass="42111">MKLRNRTKRVPSNIKQEDCESDLTAAKPSAVSSTVADTFGQTIKQEDTKDHKKTWLEQDGGLDKRDYYYHCELCKKRMPNIKSVLEHRSSAHINFHGRKSSIKHINVEPNIYDPKFYCKSCEKVHRNAIRYRAHLRLVHHMVLKRLPTRNLSNNATPDPNLYCEVCDYTYARESIYRRHCRYAHGMTRFDFAHQKSISNRIMDAYCQVCDKRLASISSYRAHLFVIHKVKSGIIQQKRDDILPNVNDPNFYCCFCDKKLSSKRTFKQHLRLVHSIFQSSPRKTSRIKPIVDDPNNYCRACGKTYSSKYAYRTHLHLVHRMTQTSKRSANPTDLPDPYNPDYYCSICAFYETESLVYSQS</sequence>
<keyword evidence="11" id="KW-1185">Reference proteome</keyword>
<evidence type="ECO:0000256" key="5">
    <source>
        <dbReference type="ARBA" id="ARBA00022833"/>
    </source>
</evidence>
<dbReference type="Proteomes" id="UP000077051">
    <property type="component" value="Unassembled WGS sequence"/>
</dbReference>
<evidence type="ECO:0000256" key="4">
    <source>
        <dbReference type="ARBA" id="ARBA00022771"/>
    </source>
</evidence>
<dbReference type="GO" id="GO:0000981">
    <property type="term" value="F:DNA-binding transcription factor activity, RNA polymerase II-specific"/>
    <property type="evidence" value="ECO:0007669"/>
    <property type="project" value="TreeGrafter"/>
</dbReference>
<keyword evidence="3" id="KW-0677">Repeat</keyword>
<dbReference type="OrthoDB" id="2234134at2759"/>
<organism evidence="10 11">
    <name type="scientific">Mucor lusitanicus CBS 277.49</name>
    <dbReference type="NCBI Taxonomy" id="747725"/>
    <lineage>
        <taxon>Eukaryota</taxon>
        <taxon>Fungi</taxon>
        <taxon>Fungi incertae sedis</taxon>
        <taxon>Mucoromycota</taxon>
        <taxon>Mucoromycotina</taxon>
        <taxon>Mucoromycetes</taxon>
        <taxon>Mucorales</taxon>
        <taxon>Mucorineae</taxon>
        <taxon>Mucoraceae</taxon>
        <taxon>Mucor</taxon>
    </lineage>
</organism>
<evidence type="ECO:0000256" key="8">
    <source>
        <dbReference type="SAM" id="MobiDB-lite"/>
    </source>
</evidence>
<feature type="domain" description="C2H2-type" evidence="9">
    <location>
        <begin position="250"/>
        <end position="274"/>
    </location>
</feature>
<dbReference type="GO" id="GO:0000978">
    <property type="term" value="F:RNA polymerase II cis-regulatory region sequence-specific DNA binding"/>
    <property type="evidence" value="ECO:0007669"/>
    <property type="project" value="TreeGrafter"/>
</dbReference>
<dbReference type="STRING" id="747725.A0A168MA54"/>
<dbReference type="AlphaFoldDB" id="A0A168MA54"/>
<dbReference type="PROSITE" id="PS00028">
    <property type="entry name" value="ZINC_FINGER_C2H2_1"/>
    <property type="match status" value="5"/>
</dbReference>
<proteinExistence type="predicted"/>
<dbReference type="InterPro" id="IPR050527">
    <property type="entry name" value="Snail/Krueppel_Znf"/>
</dbReference>
<evidence type="ECO:0000256" key="3">
    <source>
        <dbReference type="ARBA" id="ARBA00022737"/>
    </source>
</evidence>
<dbReference type="VEuPathDB" id="FungiDB:MUCCIDRAFT_108447"/>
<comment type="caution">
    <text evidence="10">The sequence shown here is derived from an EMBL/GenBank/DDBJ whole genome shotgun (WGS) entry which is preliminary data.</text>
</comment>
<dbReference type="PANTHER" id="PTHR24388:SF54">
    <property type="entry name" value="PROTEIN ESCARGOT"/>
    <property type="match status" value="1"/>
</dbReference>
<evidence type="ECO:0000256" key="7">
    <source>
        <dbReference type="PROSITE-ProRule" id="PRU00042"/>
    </source>
</evidence>
<keyword evidence="4 7" id="KW-0863">Zinc-finger</keyword>
<evidence type="ECO:0000256" key="1">
    <source>
        <dbReference type="ARBA" id="ARBA00004123"/>
    </source>
</evidence>
<keyword evidence="6" id="KW-0539">Nucleus</keyword>
<dbReference type="PROSITE" id="PS50157">
    <property type="entry name" value="ZINC_FINGER_C2H2_2"/>
    <property type="match status" value="2"/>
</dbReference>
<evidence type="ECO:0000256" key="2">
    <source>
        <dbReference type="ARBA" id="ARBA00022723"/>
    </source>
</evidence>
<evidence type="ECO:0000313" key="11">
    <source>
        <dbReference type="Proteomes" id="UP000077051"/>
    </source>
</evidence>
<protein>
    <submittedName>
        <fullName evidence="10">C2H2-type zinc finger transcription factor</fullName>
    </submittedName>
</protein>
<dbReference type="Pfam" id="PF12874">
    <property type="entry name" value="zf-met"/>
    <property type="match status" value="4"/>
</dbReference>
<evidence type="ECO:0000313" key="10">
    <source>
        <dbReference type="EMBL" id="OAD04617.1"/>
    </source>
</evidence>
<reference evidence="10 11" key="1">
    <citation type="submission" date="2015-06" db="EMBL/GenBank/DDBJ databases">
        <title>Expansion of signal transduction pathways in fungi by whole-genome duplication.</title>
        <authorList>
            <consortium name="DOE Joint Genome Institute"/>
            <person name="Corrochano L.M."/>
            <person name="Kuo A."/>
            <person name="Marcet-Houben M."/>
            <person name="Polaino S."/>
            <person name="Salamov A."/>
            <person name="Villalobos J.M."/>
            <person name="Alvarez M.I."/>
            <person name="Avalos J."/>
            <person name="Benito E.P."/>
            <person name="Benoit I."/>
            <person name="Burger G."/>
            <person name="Camino L.P."/>
            <person name="Canovas D."/>
            <person name="Cerda-Olmedo E."/>
            <person name="Cheng J.-F."/>
            <person name="Dominguez A."/>
            <person name="Elias M."/>
            <person name="Eslava A.P."/>
            <person name="Glaser F."/>
            <person name="Grimwood J."/>
            <person name="Gutierrez G."/>
            <person name="Heitman J."/>
            <person name="Henrissat B."/>
            <person name="Iturriaga E.A."/>
            <person name="Lang B.F."/>
            <person name="Lavin J.L."/>
            <person name="Lee S."/>
            <person name="Li W."/>
            <person name="Lindquist E."/>
            <person name="Lopez-Garcia S."/>
            <person name="Luque E.M."/>
            <person name="Marcos A.T."/>
            <person name="Martin J."/>
            <person name="Mccluskey K."/>
            <person name="Medina H.R."/>
            <person name="Miralles-Duran A."/>
            <person name="Miyazaki A."/>
            <person name="Munoz-Torres E."/>
            <person name="Oguiza J.A."/>
            <person name="Ohm R."/>
            <person name="Olmedo M."/>
            <person name="Orejas M."/>
            <person name="Ortiz-Castellanos L."/>
            <person name="Pisabarro A.G."/>
            <person name="Rodriguez-Romero J."/>
            <person name="Ruiz-Herrera J."/>
            <person name="Ruiz-Vazquez R."/>
            <person name="Sanz C."/>
            <person name="Schackwitz W."/>
            <person name="Schmutz J."/>
            <person name="Shahriari M."/>
            <person name="Shelest E."/>
            <person name="Silva-Franco F."/>
            <person name="Soanes D."/>
            <person name="Syed K."/>
            <person name="Tagua V.G."/>
            <person name="Talbot N.J."/>
            <person name="Thon M."/>
            <person name="De Vries R.P."/>
            <person name="Wiebenga A."/>
            <person name="Yadav J.S."/>
            <person name="Braun E.L."/>
            <person name="Baker S."/>
            <person name="Garre V."/>
            <person name="Horwitz B."/>
            <person name="Torres-Martinez S."/>
            <person name="Idnurm A."/>
            <person name="Herrera-Estrella A."/>
            <person name="Gabaldon T."/>
            <person name="Grigoriev I.V."/>
        </authorList>
    </citation>
    <scope>NUCLEOTIDE SEQUENCE [LARGE SCALE GENOMIC DNA]</scope>
    <source>
        <strain evidence="10 11">CBS 277.49</strain>
    </source>
</reference>
<dbReference type="GO" id="GO:0008270">
    <property type="term" value="F:zinc ion binding"/>
    <property type="evidence" value="ECO:0007669"/>
    <property type="project" value="UniProtKB-KW"/>
</dbReference>
<dbReference type="InterPro" id="IPR013087">
    <property type="entry name" value="Znf_C2H2_type"/>
</dbReference>
<accession>A0A168MA54</accession>